<evidence type="ECO:0000313" key="1">
    <source>
        <dbReference type="EMBL" id="OXC78042.1"/>
    </source>
</evidence>
<organism evidence="1 2">
    <name type="scientific">Caballeronia sordidicola</name>
    <name type="common">Burkholderia sordidicola</name>
    <dbReference type="NCBI Taxonomy" id="196367"/>
    <lineage>
        <taxon>Bacteria</taxon>
        <taxon>Pseudomonadati</taxon>
        <taxon>Pseudomonadota</taxon>
        <taxon>Betaproteobacteria</taxon>
        <taxon>Burkholderiales</taxon>
        <taxon>Burkholderiaceae</taxon>
        <taxon>Caballeronia</taxon>
    </lineage>
</organism>
<name>A0A226X3M3_CABSO</name>
<protein>
    <submittedName>
        <fullName evidence="1">Uncharacterized protein</fullName>
    </submittedName>
</protein>
<evidence type="ECO:0000313" key="2">
    <source>
        <dbReference type="Proteomes" id="UP000214720"/>
    </source>
</evidence>
<sequence length="85" mass="9389">MFRETIASWTFKVSSSFPLRTVLDHGDPHAVLFAQNVITQNGFFGTEKTGQDCDGDAMSVIIFSLSVSHERKCGAQVALPRRTPM</sequence>
<gene>
    <name evidence="1" type="ORF">BSU04_13770</name>
</gene>
<dbReference type="AlphaFoldDB" id="A0A226X3M3"/>
<reference evidence="2" key="1">
    <citation type="submission" date="2017-01" db="EMBL/GenBank/DDBJ databases">
        <title>Genome Analysis of Deinococcus marmoris KOPRI26562.</title>
        <authorList>
            <person name="Kim J.H."/>
            <person name="Oh H.-M."/>
        </authorList>
    </citation>
    <scope>NUCLEOTIDE SEQUENCE [LARGE SCALE GENOMIC DNA]</scope>
    <source>
        <strain evidence="2">PAMC 26633</strain>
    </source>
</reference>
<dbReference type="Proteomes" id="UP000214720">
    <property type="component" value="Unassembled WGS sequence"/>
</dbReference>
<proteinExistence type="predicted"/>
<dbReference type="EMBL" id="MTHB01000078">
    <property type="protein sequence ID" value="OXC78042.1"/>
    <property type="molecule type" value="Genomic_DNA"/>
</dbReference>
<accession>A0A226X3M3</accession>
<comment type="caution">
    <text evidence="1">The sequence shown here is derived from an EMBL/GenBank/DDBJ whole genome shotgun (WGS) entry which is preliminary data.</text>
</comment>